<keyword evidence="1" id="KW-0456">Lyase</keyword>
<gene>
    <name evidence="3" type="ORF">JOF55_002161</name>
</gene>
<dbReference type="GO" id="GO:0016787">
    <property type="term" value="F:hydrolase activity"/>
    <property type="evidence" value="ECO:0007669"/>
    <property type="project" value="UniProtKB-KW"/>
</dbReference>
<evidence type="ECO:0000259" key="2">
    <source>
        <dbReference type="Pfam" id="PF04909"/>
    </source>
</evidence>
<evidence type="ECO:0000313" key="4">
    <source>
        <dbReference type="Proteomes" id="UP001180845"/>
    </source>
</evidence>
<accession>A0AAE3ZDP0</accession>
<organism evidence="3 4">
    <name type="scientific">Haloactinomyces albus</name>
    <dbReference type="NCBI Taxonomy" id="1352928"/>
    <lineage>
        <taxon>Bacteria</taxon>
        <taxon>Bacillati</taxon>
        <taxon>Actinomycetota</taxon>
        <taxon>Actinomycetes</taxon>
        <taxon>Actinopolysporales</taxon>
        <taxon>Actinopolysporaceae</taxon>
        <taxon>Haloactinomyces</taxon>
    </lineage>
</organism>
<dbReference type="RefSeq" id="WP_310273094.1">
    <property type="nucleotide sequence ID" value="NZ_JAVDXW010000001.1"/>
</dbReference>
<evidence type="ECO:0000313" key="3">
    <source>
        <dbReference type="EMBL" id="MDR7301980.1"/>
    </source>
</evidence>
<dbReference type="Proteomes" id="UP001180845">
    <property type="component" value="Unassembled WGS sequence"/>
</dbReference>
<dbReference type="InterPro" id="IPR032466">
    <property type="entry name" value="Metal_Hydrolase"/>
</dbReference>
<keyword evidence="4" id="KW-1185">Reference proteome</keyword>
<dbReference type="AlphaFoldDB" id="A0AAE3ZDP0"/>
<evidence type="ECO:0000256" key="1">
    <source>
        <dbReference type="ARBA" id="ARBA00023239"/>
    </source>
</evidence>
<dbReference type="GO" id="GO:0016831">
    <property type="term" value="F:carboxy-lyase activity"/>
    <property type="evidence" value="ECO:0007669"/>
    <property type="project" value="InterPro"/>
</dbReference>
<name>A0AAE3ZDP0_9ACTN</name>
<dbReference type="PANTHER" id="PTHR21240">
    <property type="entry name" value="2-AMINO-3-CARBOXYLMUCONATE-6-SEMIALDEHYDE DECARBOXYLASE"/>
    <property type="match status" value="1"/>
</dbReference>
<keyword evidence="3" id="KW-0378">Hydrolase</keyword>
<proteinExistence type="predicted"/>
<dbReference type="InterPro" id="IPR006680">
    <property type="entry name" value="Amidohydro-rel"/>
</dbReference>
<dbReference type="SUPFAM" id="SSF51556">
    <property type="entry name" value="Metallo-dependent hydrolases"/>
    <property type="match status" value="1"/>
</dbReference>
<dbReference type="EMBL" id="JAVDXW010000001">
    <property type="protein sequence ID" value="MDR7301980.1"/>
    <property type="molecule type" value="Genomic_DNA"/>
</dbReference>
<feature type="domain" description="Amidohydrolase-related" evidence="2">
    <location>
        <begin position="8"/>
        <end position="249"/>
    </location>
</feature>
<dbReference type="Pfam" id="PF04909">
    <property type="entry name" value="Amidohydro_2"/>
    <property type="match status" value="1"/>
</dbReference>
<dbReference type="InterPro" id="IPR032465">
    <property type="entry name" value="ACMSD"/>
</dbReference>
<comment type="caution">
    <text evidence="3">The sequence shown here is derived from an EMBL/GenBank/DDBJ whole genome shotgun (WGS) entry which is preliminary data.</text>
</comment>
<reference evidence="3" key="1">
    <citation type="submission" date="2023-07" db="EMBL/GenBank/DDBJ databases">
        <title>Sequencing the genomes of 1000 actinobacteria strains.</title>
        <authorList>
            <person name="Klenk H.-P."/>
        </authorList>
    </citation>
    <scope>NUCLEOTIDE SEQUENCE</scope>
    <source>
        <strain evidence="3">DSM 45977</strain>
    </source>
</reference>
<sequence length="252" mass="27117">MDRKPVFDFHARLAPRPGAYEKMLAAMDSAGIGRAVISSGGVVDLDTLAKQIMVGGHVRGDADNDAVLAAGTRSGGRLVPFFFANPHRDPQYYRERAPEFRGLELSPAVHGVPLTDERTVALVEIAAEVGHSVYVVCLGAPGFTAGDLAVLAEKFPDVTFVLGHCGFVGVDLYSLNRITPRSNVFTEISGCYTEVARAAVDRLGAGRVLFGTEYPLQHPDVELAKVRALQLDPESLHEVIRGNAHRILGEES</sequence>
<dbReference type="Gene3D" id="3.20.20.140">
    <property type="entry name" value="Metal-dependent hydrolases"/>
    <property type="match status" value="1"/>
</dbReference>
<protein>
    <submittedName>
        <fullName evidence="3">TIM-barrel fold metal-dependent hydrolase</fullName>
    </submittedName>
</protein>